<feature type="chain" id="PRO_5012981255" evidence="1">
    <location>
        <begin position="24"/>
        <end position="74"/>
    </location>
</feature>
<protein>
    <submittedName>
        <fullName evidence="2">Antimicrobial peptide</fullName>
    </submittedName>
</protein>
<sequence length="74" mass="8686">MYFKKTLLVIFIAYLLVTDEAEAFWGFIAKAFAKAIPGIVGAFSRKSRREIRDLFDSNQRDLDIDRFFSRFPMN</sequence>
<dbReference type="EMBL" id="GFAH01000074">
    <property type="protein sequence ID" value="JAV48315.1"/>
    <property type="molecule type" value="Transcribed_RNA"/>
</dbReference>
<proteinExistence type="predicted"/>
<keyword evidence="1" id="KW-0732">Signal</keyword>
<evidence type="ECO:0000256" key="1">
    <source>
        <dbReference type="SAM" id="SignalP"/>
    </source>
</evidence>
<reference evidence="2" key="1">
    <citation type="submission" date="2016-11" db="EMBL/GenBank/DDBJ databases">
        <title>Venom-gland transcriptomics and venom proteomics of the black-back scorpion (Hadrurus spadix) reveal detectability challenges and an unexplored realm of animal toxin diversity.</title>
        <authorList>
            <person name="Rokyta D.R."/>
            <person name="Ward M.J."/>
        </authorList>
    </citation>
    <scope>NUCLEOTIDE SEQUENCE</scope>
    <source>
        <tissue evidence="2">Venom gland</tissue>
    </source>
</reference>
<dbReference type="AlphaFoldDB" id="A0A1W7RAY4"/>
<accession>A0A1W7RAY4</accession>
<name>A0A1W7RAY4_9SCOR</name>
<feature type="signal peptide" evidence="1">
    <location>
        <begin position="1"/>
        <end position="23"/>
    </location>
</feature>
<organism evidence="2">
    <name type="scientific">Hadrurus spadix</name>
    <dbReference type="NCBI Taxonomy" id="141984"/>
    <lineage>
        <taxon>Eukaryota</taxon>
        <taxon>Metazoa</taxon>
        <taxon>Ecdysozoa</taxon>
        <taxon>Arthropoda</taxon>
        <taxon>Chelicerata</taxon>
        <taxon>Arachnida</taxon>
        <taxon>Scorpiones</taxon>
        <taxon>Iurida</taxon>
        <taxon>Iuroidea</taxon>
        <taxon>Hadrurus</taxon>
    </lineage>
</organism>
<evidence type="ECO:0000313" key="2">
    <source>
        <dbReference type="EMBL" id="JAV48315.1"/>
    </source>
</evidence>